<keyword evidence="3 9" id="KW-0444">Lipid biosynthesis</keyword>
<dbReference type="PANTHER" id="PTHR11011">
    <property type="entry name" value="MALE STERILITY PROTEIN 2-RELATED"/>
    <property type="match status" value="1"/>
</dbReference>
<dbReference type="InterPro" id="IPR026055">
    <property type="entry name" value="FAR"/>
</dbReference>
<dbReference type="GO" id="GO:0080019">
    <property type="term" value="F:alcohol-forming very long-chain fatty acyl-CoA reductase activity"/>
    <property type="evidence" value="ECO:0007669"/>
    <property type="project" value="InterPro"/>
</dbReference>
<dbReference type="CDD" id="cd09071">
    <property type="entry name" value="FAR_C"/>
    <property type="match status" value="1"/>
</dbReference>
<dbReference type="Pfam" id="PF03015">
    <property type="entry name" value="Sterile"/>
    <property type="match status" value="1"/>
</dbReference>
<dbReference type="GO" id="GO:0102965">
    <property type="term" value="F:alcohol-forming long-chain fatty acyl-CoA reductase activity"/>
    <property type="evidence" value="ECO:0007669"/>
    <property type="project" value="UniProtKB-EC"/>
</dbReference>
<dbReference type="InterPro" id="IPR013120">
    <property type="entry name" value="FAR_NAD-bd"/>
</dbReference>
<evidence type="ECO:0000256" key="3">
    <source>
        <dbReference type="ARBA" id="ARBA00022516"/>
    </source>
</evidence>
<feature type="domain" description="Thioester reductase (TE)" evidence="11">
    <location>
        <begin position="22"/>
        <end position="293"/>
    </location>
</feature>
<evidence type="ECO:0000256" key="5">
    <source>
        <dbReference type="ARBA" id="ARBA00022989"/>
    </source>
</evidence>
<keyword evidence="9" id="KW-0560">Oxidoreductase</keyword>
<evidence type="ECO:0000313" key="12">
    <source>
        <dbReference type="EMBL" id="OQR67500.1"/>
    </source>
</evidence>
<keyword evidence="13" id="KW-1185">Reference proteome</keyword>
<dbReference type="Pfam" id="PF07993">
    <property type="entry name" value="NAD_binding_4"/>
    <property type="match status" value="1"/>
</dbReference>
<dbReference type="FunCoup" id="A0A1V9X1M2">
    <property type="interactions" value="73"/>
</dbReference>
<evidence type="ECO:0000256" key="8">
    <source>
        <dbReference type="ARBA" id="ARBA00052530"/>
    </source>
</evidence>
<gene>
    <name evidence="12" type="ORF">BIW11_13486</name>
</gene>
<dbReference type="EMBL" id="MNPL01028670">
    <property type="protein sequence ID" value="OQR67500.1"/>
    <property type="molecule type" value="Genomic_DNA"/>
</dbReference>
<evidence type="ECO:0000256" key="2">
    <source>
        <dbReference type="ARBA" id="ARBA00005928"/>
    </source>
</evidence>
<dbReference type="GO" id="GO:0016020">
    <property type="term" value="C:membrane"/>
    <property type="evidence" value="ECO:0007669"/>
    <property type="project" value="UniProtKB-SubCell"/>
</dbReference>
<dbReference type="GO" id="GO:0035336">
    <property type="term" value="P:long-chain fatty-acyl-CoA metabolic process"/>
    <property type="evidence" value="ECO:0007669"/>
    <property type="project" value="TreeGrafter"/>
</dbReference>
<dbReference type="AlphaFoldDB" id="A0A1V9X1M2"/>
<keyword evidence="4" id="KW-0812">Transmembrane</keyword>
<evidence type="ECO:0000256" key="4">
    <source>
        <dbReference type="ARBA" id="ARBA00022692"/>
    </source>
</evidence>
<dbReference type="InterPro" id="IPR036291">
    <property type="entry name" value="NAD(P)-bd_dom_sf"/>
</dbReference>
<comment type="catalytic activity">
    <reaction evidence="8 9">
        <text>a long-chain fatty acyl-CoA + 2 NADPH + 2 H(+) = a long-chain primary fatty alcohol + 2 NADP(+) + CoA</text>
        <dbReference type="Rhea" id="RHEA:52716"/>
        <dbReference type="ChEBI" id="CHEBI:15378"/>
        <dbReference type="ChEBI" id="CHEBI:57287"/>
        <dbReference type="ChEBI" id="CHEBI:57783"/>
        <dbReference type="ChEBI" id="CHEBI:58349"/>
        <dbReference type="ChEBI" id="CHEBI:77396"/>
        <dbReference type="ChEBI" id="CHEBI:83139"/>
        <dbReference type="EC" id="1.2.1.84"/>
    </reaction>
</comment>
<keyword evidence="7" id="KW-0472">Membrane</keyword>
<dbReference type="InterPro" id="IPR033640">
    <property type="entry name" value="FAR_C"/>
</dbReference>
<dbReference type="FunFam" id="3.40.50.720:FF:000143">
    <property type="entry name" value="Fatty acyl-CoA reductase"/>
    <property type="match status" value="1"/>
</dbReference>
<comment type="function">
    <text evidence="9">Catalyzes the reduction of fatty acyl-CoA to fatty alcohols.</text>
</comment>
<keyword evidence="6 9" id="KW-0443">Lipid metabolism</keyword>
<dbReference type="EC" id="1.2.1.84" evidence="9"/>
<comment type="caution">
    <text evidence="12">The sequence shown here is derived from an EMBL/GenBank/DDBJ whole genome shotgun (WGS) entry which is preliminary data.</text>
</comment>
<feature type="domain" description="Fatty acyl-CoA reductase C-terminal" evidence="10">
    <location>
        <begin position="367"/>
        <end position="461"/>
    </location>
</feature>
<sequence>MDFAASRHSDIAAFFANKSILVTGGTGFIGKLLVEKLLRACPDLKKIYLIIRPKRGVPPQTRLEKMLASQVFEGLMNRRPEAVEQVETIVGDTCEPLLGLSEHDLLRLQSEVEIVVHSAATVKFNEDLQTATRANVRSTAEVVMLCNQMKRLCCFLHVSTAYVNVTEPSGAVVEERLYPSKISAADLLELVERITPDALAATAPSLMAGFPNTYTFTKRLAEQIVESSGLPSVIVRPSIVIATHKEPFPSWIDNMNGPTGFLLALGTGSLTVVRARLHLKPDIVPADFVVNSIIASIYQRSTKGFASDTPVPVIHACMGHSRSLSVLDFKTYAERMVAEFPPLKCIRYPGARVCESKWEFRLRMFLFHRIPLELADLVLCRIGGQKLPLRRMYNRLNDNLNVLGFFFMKDWNFDTTNATKLYGGLSDTDRYLFPMMAIEDLCWDVFLKIYFSSIKYFILKEDITQVEAARRWRRKLAIIHYATLSFAYFAFAKLAAKAIEFSAGVDVPLL</sequence>
<name>A0A1V9X1M2_9ACAR</name>
<evidence type="ECO:0000259" key="10">
    <source>
        <dbReference type="Pfam" id="PF03015"/>
    </source>
</evidence>
<dbReference type="OrthoDB" id="429813at2759"/>
<comment type="subcellular location">
    <subcellularLocation>
        <location evidence="1">Membrane</location>
        <topology evidence="1">Multi-pass membrane protein</topology>
    </subcellularLocation>
</comment>
<dbReference type="Gene3D" id="3.40.50.720">
    <property type="entry name" value="NAD(P)-binding Rossmann-like Domain"/>
    <property type="match status" value="1"/>
</dbReference>
<evidence type="ECO:0000256" key="7">
    <source>
        <dbReference type="ARBA" id="ARBA00023136"/>
    </source>
</evidence>
<dbReference type="SUPFAM" id="SSF51735">
    <property type="entry name" value="NAD(P)-binding Rossmann-fold domains"/>
    <property type="match status" value="1"/>
</dbReference>
<evidence type="ECO:0000256" key="1">
    <source>
        <dbReference type="ARBA" id="ARBA00004141"/>
    </source>
</evidence>
<protein>
    <recommendedName>
        <fullName evidence="9">Fatty acyl-CoA reductase</fullName>
        <ecNumber evidence="9">1.2.1.84</ecNumber>
    </recommendedName>
</protein>
<dbReference type="Proteomes" id="UP000192247">
    <property type="component" value="Unassembled WGS sequence"/>
</dbReference>
<proteinExistence type="inferred from homology"/>
<dbReference type="STRING" id="418985.A0A1V9X1M2"/>
<evidence type="ECO:0000313" key="13">
    <source>
        <dbReference type="Proteomes" id="UP000192247"/>
    </source>
</evidence>
<dbReference type="CDD" id="cd05236">
    <property type="entry name" value="FAR-N_SDR_e"/>
    <property type="match status" value="1"/>
</dbReference>
<dbReference type="PANTHER" id="PTHR11011:SF45">
    <property type="entry name" value="FATTY ACYL-COA REDUCTASE CG8306-RELATED"/>
    <property type="match status" value="1"/>
</dbReference>
<comment type="similarity">
    <text evidence="2 9">Belongs to the fatty acyl-CoA reductase family.</text>
</comment>
<organism evidence="12 13">
    <name type="scientific">Tropilaelaps mercedesae</name>
    <dbReference type="NCBI Taxonomy" id="418985"/>
    <lineage>
        <taxon>Eukaryota</taxon>
        <taxon>Metazoa</taxon>
        <taxon>Ecdysozoa</taxon>
        <taxon>Arthropoda</taxon>
        <taxon>Chelicerata</taxon>
        <taxon>Arachnida</taxon>
        <taxon>Acari</taxon>
        <taxon>Parasitiformes</taxon>
        <taxon>Mesostigmata</taxon>
        <taxon>Gamasina</taxon>
        <taxon>Dermanyssoidea</taxon>
        <taxon>Laelapidae</taxon>
        <taxon>Tropilaelaps</taxon>
    </lineage>
</organism>
<evidence type="ECO:0000259" key="11">
    <source>
        <dbReference type="Pfam" id="PF07993"/>
    </source>
</evidence>
<reference evidence="12 13" key="1">
    <citation type="journal article" date="2017" name="Gigascience">
        <title>Draft genome of the honey bee ectoparasitic mite, Tropilaelaps mercedesae, is shaped by the parasitic life history.</title>
        <authorList>
            <person name="Dong X."/>
            <person name="Armstrong S.D."/>
            <person name="Xia D."/>
            <person name="Makepeace B.L."/>
            <person name="Darby A.C."/>
            <person name="Kadowaki T."/>
        </authorList>
    </citation>
    <scope>NUCLEOTIDE SEQUENCE [LARGE SCALE GENOMIC DNA]</scope>
    <source>
        <strain evidence="12">Wuxi-XJTLU</strain>
    </source>
</reference>
<accession>A0A1V9X1M2</accession>
<keyword evidence="5" id="KW-1133">Transmembrane helix</keyword>
<dbReference type="InParanoid" id="A0A1V9X1M2"/>
<keyword evidence="9" id="KW-0521">NADP</keyword>
<dbReference type="GO" id="GO:0005777">
    <property type="term" value="C:peroxisome"/>
    <property type="evidence" value="ECO:0007669"/>
    <property type="project" value="TreeGrafter"/>
</dbReference>
<evidence type="ECO:0000256" key="9">
    <source>
        <dbReference type="RuleBase" id="RU363097"/>
    </source>
</evidence>
<evidence type="ECO:0000256" key="6">
    <source>
        <dbReference type="ARBA" id="ARBA00023098"/>
    </source>
</evidence>